<evidence type="ECO:0000313" key="2">
    <source>
        <dbReference type="EMBL" id="TQM71983.1"/>
    </source>
</evidence>
<proteinExistence type="predicted"/>
<name>A0A543IN23_9ACTN</name>
<evidence type="ECO:0000313" key="3">
    <source>
        <dbReference type="Proteomes" id="UP000316706"/>
    </source>
</evidence>
<evidence type="ECO:0000256" key="1">
    <source>
        <dbReference type="ARBA" id="ARBA00022596"/>
    </source>
</evidence>
<evidence type="ECO:0008006" key="4">
    <source>
        <dbReference type="Google" id="ProtNLM"/>
    </source>
</evidence>
<protein>
    <recommendedName>
        <fullName evidence="4">LarC family nickel insertion protein</fullName>
    </recommendedName>
</protein>
<reference evidence="2 3" key="1">
    <citation type="submission" date="2019-06" db="EMBL/GenBank/DDBJ databases">
        <title>Sequencing the genomes of 1000 actinobacteria strains.</title>
        <authorList>
            <person name="Klenk H.-P."/>
        </authorList>
    </citation>
    <scope>NUCLEOTIDE SEQUENCE [LARGE SCALE GENOMIC DNA]</scope>
    <source>
        <strain evidence="2 3">DSM 45043</strain>
    </source>
</reference>
<dbReference type="Pfam" id="PF01969">
    <property type="entry name" value="Ni_insertion"/>
    <property type="match status" value="1"/>
</dbReference>
<dbReference type="EMBL" id="VFPO01000001">
    <property type="protein sequence ID" value="TQM71983.1"/>
    <property type="molecule type" value="Genomic_DNA"/>
</dbReference>
<dbReference type="InterPro" id="IPR002822">
    <property type="entry name" value="Ni_insertion"/>
</dbReference>
<organism evidence="2 3">
    <name type="scientific">Actinomadura hallensis</name>
    <dbReference type="NCBI Taxonomy" id="337895"/>
    <lineage>
        <taxon>Bacteria</taxon>
        <taxon>Bacillati</taxon>
        <taxon>Actinomycetota</taxon>
        <taxon>Actinomycetes</taxon>
        <taxon>Streptosporangiales</taxon>
        <taxon>Thermomonosporaceae</taxon>
        <taxon>Actinomadura</taxon>
    </lineage>
</organism>
<accession>A0A543IN23</accession>
<keyword evidence="3" id="KW-1185">Reference proteome</keyword>
<comment type="caution">
    <text evidence="2">The sequence shown here is derived from an EMBL/GenBank/DDBJ whole genome shotgun (WGS) entry which is preliminary data.</text>
</comment>
<gene>
    <name evidence="2" type="ORF">FHX41_5767</name>
</gene>
<keyword evidence="1" id="KW-0533">Nickel</keyword>
<sequence length="247" mass="25672">MKTAERRTIAYFNCFAGVAGDMALGALLDAGADLDEVRGMLKGLDVPGWSLDAERVMRRGIAATRAVVGVEDDAVSRTHAVIEDLVGSAPLPGRVRDRALAVFRALAEAEGAVHGTPPEDVHFHEVGGHDAIVDVVGSCAALETLGVDEVRAAPIPVGRGFIRCRHGLIPNPGPAVVELLARARAPMRGHDIDAEMATPTGTALLVVLADEFGPMPAMTVTGNGYGAGTKVFGDFPNVTQVVLGEAP</sequence>
<dbReference type="PANTHER" id="PTHR36566:SF1">
    <property type="entry name" value="PYRIDINIUM-3,5-BISTHIOCARBOXYLIC ACID MONONUCLEOTIDE NICKEL INSERTION PROTEIN"/>
    <property type="match status" value="1"/>
</dbReference>
<dbReference type="RefSeq" id="WP_141973528.1">
    <property type="nucleotide sequence ID" value="NZ_VFPO01000001.1"/>
</dbReference>
<dbReference type="OrthoDB" id="9765625at2"/>
<dbReference type="PANTHER" id="PTHR36566">
    <property type="entry name" value="NICKEL INSERTION PROTEIN-RELATED"/>
    <property type="match status" value="1"/>
</dbReference>
<dbReference type="AlphaFoldDB" id="A0A543IN23"/>
<dbReference type="Proteomes" id="UP000316706">
    <property type="component" value="Unassembled WGS sequence"/>
</dbReference>